<evidence type="ECO:0000313" key="3">
    <source>
        <dbReference type="Proteomes" id="UP001175227"/>
    </source>
</evidence>
<dbReference type="Proteomes" id="UP001175227">
    <property type="component" value="Unassembled WGS sequence"/>
</dbReference>
<accession>A0AA39U6P9</accession>
<evidence type="ECO:0000313" key="2">
    <source>
        <dbReference type="EMBL" id="KAK0471869.1"/>
    </source>
</evidence>
<proteinExistence type="predicted"/>
<evidence type="ECO:0000256" key="1">
    <source>
        <dbReference type="SAM" id="MobiDB-lite"/>
    </source>
</evidence>
<organism evidence="2 3">
    <name type="scientific">Armillaria novae-zelandiae</name>
    <dbReference type="NCBI Taxonomy" id="153914"/>
    <lineage>
        <taxon>Eukaryota</taxon>
        <taxon>Fungi</taxon>
        <taxon>Dikarya</taxon>
        <taxon>Basidiomycota</taxon>
        <taxon>Agaricomycotina</taxon>
        <taxon>Agaricomycetes</taxon>
        <taxon>Agaricomycetidae</taxon>
        <taxon>Agaricales</taxon>
        <taxon>Marasmiineae</taxon>
        <taxon>Physalacriaceae</taxon>
        <taxon>Armillaria</taxon>
    </lineage>
</organism>
<name>A0AA39U6P9_9AGAR</name>
<dbReference type="AlphaFoldDB" id="A0AA39U6P9"/>
<dbReference type="EMBL" id="JAUEPR010000046">
    <property type="protein sequence ID" value="KAK0471869.1"/>
    <property type="molecule type" value="Genomic_DNA"/>
</dbReference>
<reference evidence="2" key="1">
    <citation type="submission" date="2023-06" db="EMBL/GenBank/DDBJ databases">
        <authorList>
            <consortium name="Lawrence Berkeley National Laboratory"/>
            <person name="Ahrendt S."/>
            <person name="Sahu N."/>
            <person name="Indic B."/>
            <person name="Wong-Bajracharya J."/>
            <person name="Merenyi Z."/>
            <person name="Ke H.-M."/>
            <person name="Monk M."/>
            <person name="Kocsube S."/>
            <person name="Drula E."/>
            <person name="Lipzen A."/>
            <person name="Balint B."/>
            <person name="Henrissat B."/>
            <person name="Andreopoulos B."/>
            <person name="Martin F.M."/>
            <person name="Harder C.B."/>
            <person name="Rigling D."/>
            <person name="Ford K.L."/>
            <person name="Foster G.D."/>
            <person name="Pangilinan J."/>
            <person name="Papanicolaou A."/>
            <person name="Barry K."/>
            <person name="LaButti K."/>
            <person name="Viragh M."/>
            <person name="Koriabine M."/>
            <person name="Yan M."/>
            <person name="Riley R."/>
            <person name="Champramary S."/>
            <person name="Plett K.L."/>
            <person name="Tsai I.J."/>
            <person name="Slot J."/>
            <person name="Sipos G."/>
            <person name="Plett J."/>
            <person name="Nagy L.G."/>
            <person name="Grigoriev I.V."/>
        </authorList>
    </citation>
    <scope>NUCLEOTIDE SEQUENCE</scope>
    <source>
        <strain evidence="2">ICMP 16352</strain>
    </source>
</reference>
<comment type="caution">
    <text evidence="2">The sequence shown here is derived from an EMBL/GenBank/DDBJ whole genome shotgun (WGS) entry which is preliminary data.</text>
</comment>
<feature type="region of interest" description="Disordered" evidence="1">
    <location>
        <begin position="24"/>
        <end position="45"/>
    </location>
</feature>
<keyword evidence="3" id="KW-1185">Reference proteome</keyword>
<gene>
    <name evidence="2" type="ORF">IW261DRAFT_1424811</name>
</gene>
<sequence length="238" mass="27056">MIANNSRRDGPEWESITTFSEKYTQRRSAGGFNTSEENYTPRKSRRLKTKYNHALGAMTPKLIQGPRAGKPTIWHLYTVSGLLKGFEAVYNQTQKGVEIGEDTRTICILVRIIVGVSEKVSYPRGKGYVVEFYLDIVSFGTSNTGFNEYRPWQLIGPKLEQIRGIFCAYVKSIWPVIHSSTYKSPRVMRRTHRNKKAGQRLKSHLKSKESILLLDFLRCIKILLVEIKVLVGAGSLDA</sequence>
<protein>
    <submittedName>
        <fullName evidence="2">Uncharacterized protein</fullName>
    </submittedName>
</protein>